<keyword evidence="1" id="KW-0328">Glycosyltransferase</keyword>
<evidence type="ECO:0000313" key="1">
    <source>
        <dbReference type="EMBL" id="MDP4482816.1"/>
    </source>
</evidence>
<keyword evidence="2" id="KW-1185">Reference proteome</keyword>
<dbReference type="Pfam" id="PF13704">
    <property type="entry name" value="Glyco_tranf_2_4"/>
    <property type="match status" value="1"/>
</dbReference>
<keyword evidence="1" id="KW-0808">Transferase</keyword>
<accession>A0ABT9GAE1</accession>
<name>A0ABT9GAE1_9GAMM</name>
<organism evidence="1 2">
    <name type="scientific">Pseudoalteromonas distincta</name>
    <dbReference type="NCBI Taxonomy" id="77608"/>
    <lineage>
        <taxon>Bacteria</taxon>
        <taxon>Pseudomonadati</taxon>
        <taxon>Pseudomonadota</taxon>
        <taxon>Gammaproteobacteria</taxon>
        <taxon>Alteromonadales</taxon>
        <taxon>Pseudoalteromonadaceae</taxon>
        <taxon>Pseudoalteromonas</taxon>
    </lineage>
</organism>
<dbReference type="EMBL" id="JASGWX010000001">
    <property type="protein sequence ID" value="MDP4482816.1"/>
    <property type="molecule type" value="Genomic_DNA"/>
</dbReference>
<gene>
    <name evidence="1" type="ORF">QDH73_01990</name>
</gene>
<comment type="caution">
    <text evidence="1">The sequence shown here is derived from an EMBL/GenBank/DDBJ whole genome shotgun (WGS) entry which is preliminary data.</text>
</comment>
<protein>
    <submittedName>
        <fullName evidence="1">Glycosyltransferase family 2 protein</fullName>
        <ecNumber evidence="1">2.4.-.-</ecNumber>
    </submittedName>
</protein>
<proteinExistence type="predicted"/>
<sequence>MESQLELKIKLVAIAKDEAAYLPEWIFHHLYFGFDAIDIYVNNTTDNTHELSQYLAPLESVSFIDGDSYFLSGLKTPQQNVYSGAFTKAKEQGFSHIMFLDIDEFWTPLDMSTTIKDCLNLLMADVISFEWLNKFEDNKFSPALESKISGEHHRLVKTLMSLNLNSEKLDIHNIEVEGAINVLADGTKPIFSDGNQQLSKVGEIKPYLIIHRMYRSSLEYVSLLGRGRPRGGGVFKDNRNGFCFLEYEFKTIQLPIDKIKEYNLQKESFLKIYTTNSYFIKAHLFIEKRFNDVLSLIESSSLSEFKVIRKVLRNINLSEVNFSFATYLQEVCKHLSGDVTDNLRNAAVILEKRDLYKSLKMMEVASELRPNGPFIIKKIAQYKKEISRNTD</sequence>
<dbReference type="GO" id="GO:0016757">
    <property type="term" value="F:glycosyltransferase activity"/>
    <property type="evidence" value="ECO:0007669"/>
    <property type="project" value="UniProtKB-KW"/>
</dbReference>
<dbReference type="Proteomes" id="UP001242314">
    <property type="component" value="Unassembled WGS sequence"/>
</dbReference>
<dbReference type="EC" id="2.4.-.-" evidence="1"/>
<reference evidence="1 2" key="1">
    <citation type="submission" date="2023-04" db="EMBL/GenBank/DDBJ databases">
        <title>Novel Pseudoalteromonas species isolated from Pacific coral.</title>
        <authorList>
            <person name="Videau P."/>
            <person name="Shlafstein M.D."/>
            <person name="Oline D.K."/>
            <person name="Strangman W.K."/>
            <person name="Hahnke R.L."/>
            <person name="Saw J.H."/>
            <person name="Ushijima B."/>
        </authorList>
    </citation>
    <scope>NUCLEOTIDE SEQUENCE [LARGE SCALE GENOMIC DNA]</scope>
    <source>
        <strain evidence="1 2">LMG 14908</strain>
    </source>
</reference>
<evidence type="ECO:0000313" key="2">
    <source>
        <dbReference type="Proteomes" id="UP001242314"/>
    </source>
</evidence>
<dbReference type="RefSeq" id="WP_039485581.1">
    <property type="nucleotide sequence ID" value="NZ_JASGWX010000001.1"/>
</dbReference>